<comment type="caution">
    <text evidence="9">Lacks conserved residue(s) required for the propagation of feature annotation.</text>
</comment>
<dbReference type="PRINTS" id="PR00471">
    <property type="entry name" value="ACETATEKNASE"/>
</dbReference>
<dbReference type="UniPathway" id="UPA00340">
    <property type="reaction ID" value="UER00458"/>
</dbReference>
<feature type="active site" description="Proton donor/acceptor" evidence="9">
    <location>
        <position position="150"/>
    </location>
</feature>
<organism evidence="11 12">
    <name type="scientific">Paraburkholderia piptadeniae</name>
    <dbReference type="NCBI Taxonomy" id="1701573"/>
    <lineage>
        <taxon>Bacteria</taxon>
        <taxon>Pseudomonadati</taxon>
        <taxon>Pseudomonadota</taxon>
        <taxon>Betaproteobacteria</taxon>
        <taxon>Burkholderiales</taxon>
        <taxon>Burkholderiaceae</taxon>
        <taxon>Paraburkholderia</taxon>
    </lineage>
</organism>
<dbReference type="GO" id="GO:0005829">
    <property type="term" value="C:cytosol"/>
    <property type="evidence" value="ECO:0007669"/>
    <property type="project" value="TreeGrafter"/>
</dbReference>
<evidence type="ECO:0000256" key="8">
    <source>
        <dbReference type="ARBA" id="ARBA00022842"/>
    </source>
</evidence>
<name>A0A1N7SQU8_9BURK</name>
<dbReference type="Proteomes" id="UP000195569">
    <property type="component" value="Unassembled WGS sequence"/>
</dbReference>
<feature type="binding site" evidence="9">
    <location>
        <position position="8"/>
    </location>
    <ligand>
        <name>Mg(2+)</name>
        <dbReference type="ChEBI" id="CHEBI:18420"/>
    </ligand>
</feature>
<dbReference type="PANTHER" id="PTHR21060">
    <property type="entry name" value="ACETATE KINASE"/>
    <property type="match status" value="1"/>
</dbReference>
<comment type="function">
    <text evidence="9">Catalyzes the formation of acetyl phosphate from acetate and ATP. Can also catalyze the reverse reaction.</text>
</comment>
<evidence type="ECO:0000256" key="1">
    <source>
        <dbReference type="ARBA" id="ARBA00008748"/>
    </source>
</evidence>
<keyword evidence="4 9" id="KW-0479">Metal-binding</keyword>
<evidence type="ECO:0000256" key="5">
    <source>
        <dbReference type="ARBA" id="ARBA00022741"/>
    </source>
</evidence>
<feature type="binding site" evidence="9">
    <location>
        <begin position="283"/>
        <end position="285"/>
    </location>
    <ligand>
        <name>ATP</name>
        <dbReference type="ChEBI" id="CHEBI:30616"/>
    </ligand>
</feature>
<dbReference type="InterPro" id="IPR023865">
    <property type="entry name" value="Aliphatic_acid_kinase_CS"/>
</dbReference>
<dbReference type="GO" id="GO:0006085">
    <property type="term" value="P:acetyl-CoA biosynthetic process"/>
    <property type="evidence" value="ECO:0007669"/>
    <property type="project" value="UniProtKB-UniRule"/>
</dbReference>
<dbReference type="PANTHER" id="PTHR21060:SF21">
    <property type="entry name" value="ACETATE KINASE"/>
    <property type="match status" value="1"/>
</dbReference>
<evidence type="ECO:0000313" key="12">
    <source>
        <dbReference type="Proteomes" id="UP000195569"/>
    </source>
</evidence>
<accession>A0A1N7SQU8</accession>
<feature type="site" description="Transition state stabilizer" evidence="9">
    <location>
        <position position="241"/>
    </location>
</feature>
<dbReference type="Gene3D" id="3.30.420.40">
    <property type="match status" value="2"/>
</dbReference>
<evidence type="ECO:0000256" key="7">
    <source>
        <dbReference type="ARBA" id="ARBA00022840"/>
    </source>
</evidence>
<keyword evidence="2 9" id="KW-0963">Cytoplasm</keyword>
<dbReference type="Pfam" id="PF00871">
    <property type="entry name" value="Acetate_kinase"/>
    <property type="match status" value="1"/>
</dbReference>
<reference evidence="11" key="1">
    <citation type="submission" date="2016-12" db="EMBL/GenBank/DDBJ databases">
        <authorList>
            <person name="Moulin L."/>
        </authorList>
    </citation>
    <scope>NUCLEOTIDE SEQUENCE [LARGE SCALE GENOMIC DNA]</scope>
    <source>
        <strain evidence="11">STM 7183</strain>
    </source>
</reference>
<dbReference type="GO" id="GO:0006083">
    <property type="term" value="P:acetate metabolic process"/>
    <property type="evidence" value="ECO:0007669"/>
    <property type="project" value="TreeGrafter"/>
</dbReference>
<evidence type="ECO:0000256" key="4">
    <source>
        <dbReference type="ARBA" id="ARBA00022723"/>
    </source>
</evidence>
<dbReference type="InterPro" id="IPR000890">
    <property type="entry name" value="Aliphatic_acid_kin_short-chain"/>
</dbReference>
<dbReference type="EMBL" id="CYGY02000072">
    <property type="protein sequence ID" value="SIT49840.1"/>
    <property type="molecule type" value="Genomic_DNA"/>
</dbReference>
<dbReference type="SUPFAM" id="SSF53067">
    <property type="entry name" value="Actin-like ATPase domain"/>
    <property type="match status" value="2"/>
</dbReference>
<evidence type="ECO:0000256" key="10">
    <source>
        <dbReference type="RuleBase" id="RU003835"/>
    </source>
</evidence>
<keyword evidence="5 9" id="KW-0547">Nucleotide-binding</keyword>
<feature type="site" description="Transition state stabilizer" evidence="9">
    <location>
        <position position="181"/>
    </location>
</feature>
<dbReference type="PROSITE" id="PS01075">
    <property type="entry name" value="ACETATE_KINASE_1"/>
    <property type="match status" value="1"/>
</dbReference>
<sequence length="393" mass="42536">MDVILVINAGSSSIKFHAFAVNGAQLDPIAGGKIEEIYSNPHFIAKRQSGEVLEDKSWPQGERLGHDNAIAFLLDWLRSHGEGRATLRAVGHRVVHGGDRYSEPVRIDAHVMEELEALVPLAPLHQPHNLAAIHSIMARNANVPQIACFDTAFHHTQPAVATRFALPPDITSRGVRRYGFHGLSYEYIASVLPDRDERAAQGKTVVLHLGNGASMTALDRCKSIASTMGFTAVEGLVMGTRSGSLDPGVVLWMLEEANMDARSIESLLYKRSGLLGVSGISSDMRELLASNDPRAAEAVELFCYRISRELGSLAAALGGLDAIVFTAGIGEYADAVRKRVCELAAWLGVSLDEAANARHGPLISDAKSTVDVWVIPTNEELMIARHVLSRLED</sequence>
<comment type="similarity">
    <text evidence="1 9 10">Belongs to the acetokinase family.</text>
</comment>
<dbReference type="NCBIfam" id="TIGR00016">
    <property type="entry name" value="ackA"/>
    <property type="match status" value="1"/>
</dbReference>
<proteinExistence type="inferred from homology"/>
<comment type="catalytic activity">
    <reaction evidence="9">
        <text>acetate + ATP = acetyl phosphate + ADP</text>
        <dbReference type="Rhea" id="RHEA:11352"/>
        <dbReference type="ChEBI" id="CHEBI:22191"/>
        <dbReference type="ChEBI" id="CHEBI:30089"/>
        <dbReference type="ChEBI" id="CHEBI:30616"/>
        <dbReference type="ChEBI" id="CHEBI:456216"/>
        <dbReference type="EC" id="2.7.2.1"/>
    </reaction>
</comment>
<keyword evidence="12" id="KW-1185">Reference proteome</keyword>
<dbReference type="AlphaFoldDB" id="A0A1N7SQU8"/>
<feature type="binding site" evidence="9">
    <location>
        <position position="15"/>
    </location>
    <ligand>
        <name>ATP</name>
        <dbReference type="ChEBI" id="CHEBI:30616"/>
    </ligand>
</feature>
<evidence type="ECO:0000256" key="9">
    <source>
        <dbReference type="HAMAP-Rule" id="MF_00020"/>
    </source>
</evidence>
<dbReference type="GO" id="GO:0000287">
    <property type="term" value="F:magnesium ion binding"/>
    <property type="evidence" value="ECO:0007669"/>
    <property type="project" value="UniProtKB-UniRule"/>
</dbReference>
<feature type="binding site" evidence="9">
    <location>
        <position position="93"/>
    </location>
    <ligand>
        <name>substrate</name>
    </ligand>
</feature>
<dbReference type="OrthoDB" id="9802453at2"/>
<dbReference type="GO" id="GO:0008776">
    <property type="term" value="F:acetate kinase activity"/>
    <property type="evidence" value="ECO:0007669"/>
    <property type="project" value="UniProtKB-UniRule"/>
</dbReference>
<comment type="subcellular location">
    <subcellularLocation>
        <location evidence="9">Cytoplasm</location>
    </subcellularLocation>
</comment>
<keyword evidence="6 9" id="KW-0418">Kinase</keyword>
<keyword evidence="3 9" id="KW-0808">Transferase</keyword>
<evidence type="ECO:0000256" key="2">
    <source>
        <dbReference type="ARBA" id="ARBA00022490"/>
    </source>
</evidence>
<dbReference type="EC" id="2.7.2.1" evidence="9"/>
<dbReference type="GO" id="GO:0005524">
    <property type="term" value="F:ATP binding"/>
    <property type="evidence" value="ECO:0007669"/>
    <property type="project" value="UniProtKB-KW"/>
</dbReference>
<dbReference type="PIRSF" id="PIRSF000722">
    <property type="entry name" value="Acetate_prop_kin"/>
    <property type="match status" value="1"/>
</dbReference>
<feature type="binding site" evidence="9">
    <location>
        <begin position="208"/>
        <end position="212"/>
    </location>
    <ligand>
        <name>ATP</name>
        <dbReference type="ChEBI" id="CHEBI:30616"/>
    </ligand>
</feature>
<dbReference type="HAMAP" id="MF_00020">
    <property type="entry name" value="Acetate_kinase"/>
    <property type="match status" value="1"/>
</dbReference>
<protein>
    <recommendedName>
        <fullName evidence="9">Acetate kinase</fullName>
        <ecNumber evidence="9">2.7.2.1</ecNumber>
    </recommendedName>
    <alternativeName>
        <fullName evidence="9">Acetokinase</fullName>
    </alternativeName>
</protein>
<evidence type="ECO:0000256" key="6">
    <source>
        <dbReference type="ARBA" id="ARBA00022777"/>
    </source>
</evidence>
<dbReference type="InterPro" id="IPR043129">
    <property type="entry name" value="ATPase_NBD"/>
</dbReference>
<keyword evidence="8 9" id="KW-0460">Magnesium</keyword>
<dbReference type="RefSeq" id="WP_087738641.1">
    <property type="nucleotide sequence ID" value="NZ_CYGY02000072.1"/>
</dbReference>
<evidence type="ECO:0000256" key="3">
    <source>
        <dbReference type="ARBA" id="ARBA00022679"/>
    </source>
</evidence>
<dbReference type="InterPro" id="IPR004372">
    <property type="entry name" value="Ac/propionate_kinase"/>
</dbReference>
<feature type="binding site" evidence="9">
    <location>
        <position position="379"/>
    </location>
    <ligand>
        <name>Mg(2+)</name>
        <dbReference type="ChEBI" id="CHEBI:18420"/>
    </ligand>
</feature>
<comment type="pathway">
    <text evidence="9">Metabolic intermediate biosynthesis; acetyl-CoA biosynthesis; acetyl-CoA from acetate: step 1/2.</text>
</comment>
<comment type="cofactor">
    <cofactor evidence="9">
        <name>Mg(2+)</name>
        <dbReference type="ChEBI" id="CHEBI:18420"/>
    </cofactor>
    <cofactor evidence="9">
        <name>Mn(2+)</name>
        <dbReference type="ChEBI" id="CHEBI:29035"/>
    </cofactor>
    <text evidence="9">Mg(2+). Can also accept Mn(2+).</text>
</comment>
<comment type="caution">
    <text evidence="11">The sequence shown here is derived from an EMBL/GenBank/DDBJ whole genome shotgun (WGS) entry which is preliminary data.</text>
</comment>
<keyword evidence="7 9" id="KW-0067">ATP-binding</keyword>
<evidence type="ECO:0000313" key="11">
    <source>
        <dbReference type="EMBL" id="SIT49840.1"/>
    </source>
</evidence>
<comment type="subunit">
    <text evidence="9">Homodimer.</text>
</comment>
<gene>
    <name evidence="9 11" type="primary">ackA</name>
    <name evidence="11" type="ORF">BN2476_720034</name>
</gene>